<name>A0A7W4YJ29_LEIAQ</name>
<dbReference type="Proteomes" id="UP000538196">
    <property type="component" value="Unassembled WGS sequence"/>
</dbReference>
<sequence length="70" mass="8269">MTIAKHDDFIAVPYLRQGQLISLIRWTKEAGEWTYTTLLVEYRRRDDTDWHVIVDGEAAAMNRAEWAIFN</sequence>
<proteinExistence type="predicted"/>
<evidence type="ECO:0000313" key="2">
    <source>
        <dbReference type="Proteomes" id="UP000538196"/>
    </source>
</evidence>
<dbReference type="EMBL" id="JACHVP010000002">
    <property type="protein sequence ID" value="MBB2967671.1"/>
    <property type="molecule type" value="Genomic_DNA"/>
</dbReference>
<gene>
    <name evidence="1" type="ORF">FHX33_002434</name>
</gene>
<evidence type="ECO:0000313" key="1">
    <source>
        <dbReference type="EMBL" id="MBB2967671.1"/>
    </source>
</evidence>
<comment type="caution">
    <text evidence="1">The sequence shown here is derived from an EMBL/GenBank/DDBJ whole genome shotgun (WGS) entry which is preliminary data.</text>
</comment>
<dbReference type="AlphaFoldDB" id="A0A7W4YJ29"/>
<protein>
    <submittedName>
        <fullName evidence="1">Uncharacterized protein</fullName>
    </submittedName>
</protein>
<dbReference type="RefSeq" id="WP_021762921.1">
    <property type="nucleotide sequence ID" value="NZ_JACHVP010000002.1"/>
</dbReference>
<keyword evidence="2" id="KW-1185">Reference proteome</keyword>
<accession>A0A7W4YJ29</accession>
<reference evidence="1 2" key="1">
    <citation type="submission" date="2020-08" db="EMBL/GenBank/DDBJ databases">
        <title>Sequencing the genomes of 1000 actinobacteria strains.</title>
        <authorList>
            <person name="Klenk H.-P."/>
        </authorList>
    </citation>
    <scope>NUCLEOTIDE SEQUENCE [LARGE SCALE GENOMIC DNA]</scope>
    <source>
        <strain evidence="1 2">DSM 20146</strain>
    </source>
</reference>
<organism evidence="1 2">
    <name type="scientific">Leifsonia aquatica</name>
    <name type="common">Corynebacterium aquaticum</name>
    <dbReference type="NCBI Taxonomy" id="144185"/>
    <lineage>
        <taxon>Bacteria</taxon>
        <taxon>Bacillati</taxon>
        <taxon>Actinomycetota</taxon>
        <taxon>Actinomycetes</taxon>
        <taxon>Micrococcales</taxon>
        <taxon>Microbacteriaceae</taxon>
        <taxon>Leifsonia</taxon>
    </lineage>
</organism>